<evidence type="ECO:0000313" key="2">
    <source>
        <dbReference type="EMBL" id="OAD69108.1"/>
    </source>
</evidence>
<feature type="signal peptide" evidence="1">
    <location>
        <begin position="1"/>
        <end position="20"/>
    </location>
</feature>
<evidence type="ECO:0000256" key="1">
    <source>
        <dbReference type="SAM" id="SignalP"/>
    </source>
</evidence>
<name>A0A167KXF5_PHYB8</name>
<dbReference type="SUPFAM" id="SSF55021">
    <property type="entry name" value="ACT-like"/>
    <property type="match status" value="1"/>
</dbReference>
<organism evidence="2 3">
    <name type="scientific">Phycomyces blakesleeanus (strain ATCC 8743b / DSM 1359 / FGSC 10004 / NBRC 33097 / NRRL 1555)</name>
    <dbReference type="NCBI Taxonomy" id="763407"/>
    <lineage>
        <taxon>Eukaryota</taxon>
        <taxon>Fungi</taxon>
        <taxon>Fungi incertae sedis</taxon>
        <taxon>Mucoromycota</taxon>
        <taxon>Mucoromycotina</taxon>
        <taxon>Mucoromycetes</taxon>
        <taxon>Mucorales</taxon>
        <taxon>Phycomycetaceae</taxon>
        <taxon>Phycomyces</taxon>
    </lineage>
</organism>
<reference evidence="3" key="1">
    <citation type="submission" date="2015-06" db="EMBL/GenBank/DDBJ databases">
        <title>Expansion of signal transduction pathways in fungi by whole-genome duplication.</title>
        <authorList>
            <consortium name="DOE Joint Genome Institute"/>
            <person name="Corrochano L.M."/>
            <person name="Kuo A."/>
            <person name="Marcet-Houben M."/>
            <person name="Polaino S."/>
            <person name="Salamov A."/>
            <person name="Villalobos J.M."/>
            <person name="Alvarez M.I."/>
            <person name="Avalos J."/>
            <person name="Benito E.P."/>
            <person name="Benoit I."/>
            <person name="Burger G."/>
            <person name="Camino L.P."/>
            <person name="Canovas D."/>
            <person name="Cerda-Olmedo E."/>
            <person name="Cheng J.-F."/>
            <person name="Dominguez A."/>
            <person name="Elias M."/>
            <person name="Eslava A.P."/>
            <person name="Glaser F."/>
            <person name="Grimwood J."/>
            <person name="Gutierrez G."/>
            <person name="Heitman J."/>
            <person name="Henrissat B."/>
            <person name="Iturriaga E.A."/>
            <person name="Lang B.F."/>
            <person name="Lavin J.L."/>
            <person name="Lee S."/>
            <person name="Li W."/>
            <person name="Lindquist E."/>
            <person name="Lopez-Garcia S."/>
            <person name="Luque E.M."/>
            <person name="Marcos A.T."/>
            <person name="Martin J."/>
            <person name="McCluskey K."/>
            <person name="Medina H.R."/>
            <person name="Miralles-Duran A."/>
            <person name="Miyazaki A."/>
            <person name="Munoz-Torres E."/>
            <person name="Oguiza J.A."/>
            <person name="Ohm R."/>
            <person name="Olmedo M."/>
            <person name="Orejas M."/>
            <person name="Ortiz-Castellanos L."/>
            <person name="Pisabarro A.G."/>
            <person name="Rodriguez-Romero J."/>
            <person name="Ruiz-Herrera J."/>
            <person name="Ruiz-Vazquez R."/>
            <person name="Sanz C."/>
            <person name="Schackwitz W."/>
            <person name="Schmutz J."/>
            <person name="Shahriari M."/>
            <person name="Shelest E."/>
            <person name="Silva-Franco F."/>
            <person name="Soanes D."/>
            <person name="Syed K."/>
            <person name="Tagua V.G."/>
            <person name="Talbot N.J."/>
            <person name="Thon M."/>
            <person name="De vries R.P."/>
            <person name="Wiebenga A."/>
            <person name="Yadav J.S."/>
            <person name="Braun E.L."/>
            <person name="Baker S."/>
            <person name="Garre V."/>
            <person name="Horwitz B."/>
            <person name="Torres-Martinez S."/>
            <person name="Idnurm A."/>
            <person name="Herrera-Estrella A."/>
            <person name="Gabaldon T."/>
            <person name="Grigoriev I.V."/>
        </authorList>
    </citation>
    <scope>NUCLEOTIDE SEQUENCE [LARGE SCALE GENOMIC DNA]</scope>
    <source>
        <strain evidence="3">NRRL 1555(-)</strain>
    </source>
</reference>
<dbReference type="Gene3D" id="3.30.2130.10">
    <property type="entry name" value="VC0802-like"/>
    <property type="match status" value="1"/>
</dbReference>
<dbReference type="InParanoid" id="A0A167KXF5"/>
<dbReference type="Proteomes" id="UP000077315">
    <property type="component" value="Unassembled WGS sequence"/>
</dbReference>
<feature type="chain" id="PRO_5007889593" evidence="1">
    <location>
        <begin position="21"/>
        <end position="204"/>
    </location>
</feature>
<dbReference type="EMBL" id="KV440993">
    <property type="protein sequence ID" value="OAD69108.1"/>
    <property type="molecule type" value="Genomic_DNA"/>
</dbReference>
<proteinExistence type="predicted"/>
<accession>A0A167KXF5</accession>
<keyword evidence="1" id="KW-0732">Signal</keyword>
<dbReference type="AlphaFoldDB" id="A0A167KXF5"/>
<gene>
    <name evidence="2" type="ORF">PHYBLDRAFT_150100</name>
</gene>
<dbReference type="VEuPathDB" id="FungiDB:PHYBLDRAFT_150100"/>
<dbReference type="InterPro" id="IPR045865">
    <property type="entry name" value="ACT-like_dom_sf"/>
</dbReference>
<dbReference type="GO" id="GO:0006520">
    <property type="term" value="P:amino acid metabolic process"/>
    <property type="evidence" value="ECO:0007669"/>
    <property type="project" value="UniProtKB-ARBA"/>
</dbReference>
<keyword evidence="3" id="KW-1185">Reference proteome</keyword>
<sequence>MGLKATLSSLFVSKVWVVDCLPTICILVSSSTNHYSFLNHRHAANADQEEDVLLLSSSSSNSSSSNSSVLDASLNISSDFLTIRLISAAFASERPIGESVFVVEDIFESSILYLLRTLREHLMPLLSLKLLPDLFSIHQFPRNYKWQSYILDQPWFTLSKTTSELSLILLTTSKLVDIAQKTEDNWRCFKVDAKMDFGLVGILA</sequence>
<dbReference type="GeneID" id="28993307"/>
<evidence type="ECO:0000313" key="3">
    <source>
        <dbReference type="Proteomes" id="UP000077315"/>
    </source>
</evidence>
<dbReference type="OrthoDB" id="58529at2759"/>
<dbReference type="GO" id="GO:0046394">
    <property type="term" value="P:carboxylic acid biosynthetic process"/>
    <property type="evidence" value="ECO:0007669"/>
    <property type="project" value="UniProtKB-ARBA"/>
</dbReference>
<protein>
    <submittedName>
        <fullName evidence="2">Uncharacterized protein</fullName>
    </submittedName>
</protein>
<dbReference type="RefSeq" id="XP_018287148.1">
    <property type="nucleotide sequence ID" value="XM_018432401.1"/>
</dbReference>